<dbReference type="InterPro" id="IPR029032">
    <property type="entry name" value="AhpD-like"/>
</dbReference>
<evidence type="ECO:0000259" key="1">
    <source>
        <dbReference type="Pfam" id="PF02627"/>
    </source>
</evidence>
<organism evidence="2 3">
    <name type="scientific">Desulforamulus aeronauticus DSM 10349</name>
    <dbReference type="NCBI Taxonomy" id="1121421"/>
    <lineage>
        <taxon>Bacteria</taxon>
        <taxon>Bacillati</taxon>
        <taxon>Bacillota</taxon>
        <taxon>Clostridia</taxon>
        <taxon>Eubacteriales</taxon>
        <taxon>Peptococcaceae</taxon>
        <taxon>Desulforamulus</taxon>
    </lineage>
</organism>
<proteinExistence type="predicted"/>
<evidence type="ECO:0000313" key="2">
    <source>
        <dbReference type="EMBL" id="SHK25139.1"/>
    </source>
</evidence>
<dbReference type="GO" id="GO:0051920">
    <property type="term" value="F:peroxiredoxin activity"/>
    <property type="evidence" value="ECO:0007669"/>
    <property type="project" value="InterPro"/>
</dbReference>
<keyword evidence="3" id="KW-1185">Reference proteome</keyword>
<keyword evidence="2" id="KW-0560">Oxidoreductase</keyword>
<dbReference type="PANTHER" id="PTHR33930">
    <property type="entry name" value="ALKYL HYDROPEROXIDE REDUCTASE AHPD"/>
    <property type="match status" value="1"/>
</dbReference>
<feature type="domain" description="Carboxymuconolactone decarboxylase-like" evidence="1">
    <location>
        <begin position="15"/>
        <end position="94"/>
    </location>
</feature>
<dbReference type="Proteomes" id="UP000183997">
    <property type="component" value="Unassembled WGS sequence"/>
</dbReference>
<dbReference type="SUPFAM" id="SSF69118">
    <property type="entry name" value="AhpD-like"/>
    <property type="match status" value="1"/>
</dbReference>
<name>A0A1M6QXZ8_9FIRM</name>
<keyword evidence="2" id="KW-0575">Peroxidase</keyword>
<dbReference type="RefSeq" id="WP_072911977.1">
    <property type="nucleotide sequence ID" value="NZ_FRAR01000009.1"/>
</dbReference>
<dbReference type="EMBL" id="FRAR01000009">
    <property type="protein sequence ID" value="SHK25139.1"/>
    <property type="molecule type" value="Genomic_DNA"/>
</dbReference>
<sequence>MELLTILKQLSQEKPQVAGAIQGLRQAVLAECTLDAKTANLVAIGIAAAIRNQEALTGHIQLAKEAGATQDEVVGAILLALPSTGVPSTLSALPQAWKAY</sequence>
<dbReference type="Pfam" id="PF02627">
    <property type="entry name" value="CMD"/>
    <property type="match status" value="1"/>
</dbReference>
<accession>A0A1M6QXZ8</accession>
<dbReference type="Gene3D" id="1.20.1290.10">
    <property type="entry name" value="AhpD-like"/>
    <property type="match status" value="1"/>
</dbReference>
<dbReference type="AlphaFoldDB" id="A0A1M6QXZ8"/>
<dbReference type="OrthoDB" id="9154867at2"/>
<dbReference type="STRING" id="1121421.SAMN02745123_01274"/>
<evidence type="ECO:0000313" key="3">
    <source>
        <dbReference type="Proteomes" id="UP000183997"/>
    </source>
</evidence>
<gene>
    <name evidence="2" type="ORF">SAMN02745123_01274</name>
</gene>
<dbReference type="PANTHER" id="PTHR33930:SF2">
    <property type="entry name" value="BLR3452 PROTEIN"/>
    <property type="match status" value="1"/>
</dbReference>
<dbReference type="InterPro" id="IPR003779">
    <property type="entry name" value="CMD-like"/>
</dbReference>
<protein>
    <submittedName>
        <fullName evidence="2">Uncharacterized conserved protein YurZ, alkylhydroperoxidase/carboxymuconolactone decarboxylase family</fullName>
    </submittedName>
</protein>
<reference evidence="3" key="1">
    <citation type="submission" date="2016-11" db="EMBL/GenBank/DDBJ databases">
        <authorList>
            <person name="Varghese N."/>
            <person name="Submissions S."/>
        </authorList>
    </citation>
    <scope>NUCLEOTIDE SEQUENCE [LARGE SCALE GENOMIC DNA]</scope>
    <source>
        <strain evidence="3">DSM 10349</strain>
    </source>
</reference>